<feature type="region of interest" description="Disordered" evidence="1">
    <location>
        <begin position="88"/>
        <end position="111"/>
    </location>
</feature>
<accession>Q3IGK1</accession>
<keyword evidence="3" id="KW-1185">Reference proteome</keyword>
<dbReference type="AlphaFoldDB" id="Q3IGK1"/>
<dbReference type="HOGENOM" id="CLU_1401407_0_0_6"/>
<sequence>MPLIENGYYQPPGLSSNEIAHKALLLLKSNAPMLTGLTVNDARLVLEEANRFLMCSTQITTHSFNEVFCAEPSFAKAVAEQHAYELAEQMQSAPAKDPAPQEPLDEEPVTKTERQSFAKMIAQQQAQIDKLIKASNANNTGALRLCDHVLDLNNRLEKKISKDELDERSSEMRKQVLEGFAYMKDTLVKILNER</sequence>
<dbReference type="KEGG" id="pha:PSHAa1535"/>
<dbReference type="EMBL" id="CR954246">
    <property type="protein sequence ID" value="CAI86608.1"/>
    <property type="molecule type" value="Genomic_DNA"/>
</dbReference>
<evidence type="ECO:0000313" key="2">
    <source>
        <dbReference type="EMBL" id="CAI86608.1"/>
    </source>
</evidence>
<dbReference type="Proteomes" id="UP000006843">
    <property type="component" value="Chromosome I"/>
</dbReference>
<reference evidence="2 3" key="1">
    <citation type="journal article" date="2005" name="Genome Res.">
        <title>Coping with cold: the genome of the versatile marine Antarctica bacterium Pseudoalteromonas haloplanktis TAC125.</title>
        <authorList>
            <person name="Medigue C."/>
            <person name="Krin E."/>
            <person name="Pascal G."/>
            <person name="Barbe V."/>
            <person name="Bernsel A."/>
            <person name="Bertin P."/>
            <person name="Cheung F."/>
            <person name="Cruveiller S."/>
            <person name="Damico S."/>
            <person name="Duilio A."/>
            <person name="Fang G."/>
            <person name="Feller G."/>
            <person name="Mangenot S."/>
            <person name="Marino G."/>
            <person name="Nilsson J."/>
            <person name="Parilli E."/>
            <person name="Rocha E."/>
            <person name="Rouy Z."/>
            <person name="Sekowska A."/>
            <person name="Tutino M.L."/>
            <person name="Vallenet D."/>
            <person name="von Heijne G."/>
            <person name="Danchin A."/>
        </authorList>
    </citation>
    <scope>NUCLEOTIDE SEQUENCE [LARGE SCALE GENOMIC DNA]</scope>
    <source>
        <strain evidence="3">TAC 125</strain>
    </source>
</reference>
<evidence type="ECO:0000313" key="3">
    <source>
        <dbReference type="Proteomes" id="UP000006843"/>
    </source>
</evidence>
<name>Q3IGK1_PSET1</name>
<gene>
    <name evidence="2" type="ordered locus">PSHAa1535</name>
</gene>
<dbReference type="STRING" id="326442.PSHAa1535"/>
<proteinExistence type="predicted"/>
<evidence type="ECO:0000256" key="1">
    <source>
        <dbReference type="SAM" id="MobiDB-lite"/>
    </source>
</evidence>
<protein>
    <submittedName>
        <fullName evidence="2">Orphan protein</fullName>
    </submittedName>
</protein>
<organism evidence="2 3">
    <name type="scientific">Pseudoalteromonas translucida (strain TAC 125)</name>
    <dbReference type="NCBI Taxonomy" id="326442"/>
    <lineage>
        <taxon>Bacteria</taxon>
        <taxon>Pseudomonadati</taxon>
        <taxon>Pseudomonadota</taxon>
        <taxon>Gammaproteobacteria</taxon>
        <taxon>Alteromonadales</taxon>
        <taxon>Pseudoalteromonadaceae</taxon>
        <taxon>Pseudoalteromonas</taxon>
    </lineage>
</organism>